<dbReference type="Proteomes" id="UP000031443">
    <property type="component" value="Unassembled WGS sequence"/>
</dbReference>
<evidence type="ECO:0000313" key="3">
    <source>
        <dbReference type="Proteomes" id="UP000031443"/>
    </source>
</evidence>
<reference evidence="3" key="1">
    <citation type="journal article" date="2013" name="Nat. Genet.">
        <title>The draft genomes of soft-shell turtle and green sea turtle yield insights into the development and evolution of the turtle-specific body plan.</title>
        <authorList>
            <person name="Wang Z."/>
            <person name="Pascual-Anaya J."/>
            <person name="Zadissa A."/>
            <person name="Li W."/>
            <person name="Niimura Y."/>
            <person name="Huang Z."/>
            <person name="Li C."/>
            <person name="White S."/>
            <person name="Xiong Z."/>
            <person name="Fang D."/>
            <person name="Wang B."/>
            <person name="Ming Y."/>
            <person name="Chen Y."/>
            <person name="Zheng Y."/>
            <person name="Kuraku S."/>
            <person name="Pignatelli M."/>
            <person name="Herrero J."/>
            <person name="Beal K."/>
            <person name="Nozawa M."/>
            <person name="Li Q."/>
            <person name="Wang J."/>
            <person name="Zhang H."/>
            <person name="Yu L."/>
            <person name="Shigenobu S."/>
            <person name="Wang J."/>
            <person name="Liu J."/>
            <person name="Flicek P."/>
            <person name="Searle S."/>
            <person name="Wang J."/>
            <person name="Kuratani S."/>
            <person name="Yin Y."/>
            <person name="Aken B."/>
            <person name="Zhang G."/>
            <person name="Irie N."/>
        </authorList>
    </citation>
    <scope>NUCLEOTIDE SEQUENCE [LARGE SCALE GENOMIC DNA]</scope>
</reference>
<feature type="region of interest" description="Disordered" evidence="1">
    <location>
        <begin position="222"/>
        <end position="316"/>
    </location>
</feature>
<feature type="compositionally biased region" description="Polar residues" evidence="1">
    <location>
        <begin position="241"/>
        <end position="267"/>
    </location>
</feature>
<dbReference type="AlphaFoldDB" id="M7BD39"/>
<evidence type="ECO:0000313" key="2">
    <source>
        <dbReference type="EMBL" id="EMP30063.1"/>
    </source>
</evidence>
<accession>M7BD39</accession>
<gene>
    <name evidence="2" type="ORF">UY3_12818</name>
</gene>
<protein>
    <submittedName>
        <fullName evidence="2">Uncharacterized protein</fullName>
    </submittedName>
</protein>
<name>M7BD39_CHEMY</name>
<organism evidence="2 3">
    <name type="scientific">Chelonia mydas</name>
    <name type="common">Green sea-turtle</name>
    <name type="synonym">Chelonia agassizi</name>
    <dbReference type="NCBI Taxonomy" id="8469"/>
    <lineage>
        <taxon>Eukaryota</taxon>
        <taxon>Metazoa</taxon>
        <taxon>Chordata</taxon>
        <taxon>Craniata</taxon>
        <taxon>Vertebrata</taxon>
        <taxon>Euteleostomi</taxon>
        <taxon>Archelosauria</taxon>
        <taxon>Testudinata</taxon>
        <taxon>Testudines</taxon>
        <taxon>Cryptodira</taxon>
        <taxon>Durocryptodira</taxon>
        <taxon>Americhelydia</taxon>
        <taxon>Chelonioidea</taxon>
        <taxon>Cheloniidae</taxon>
        <taxon>Chelonia</taxon>
    </lineage>
</organism>
<dbReference type="EMBL" id="KB552015">
    <property type="protein sequence ID" value="EMP30063.1"/>
    <property type="molecule type" value="Genomic_DNA"/>
</dbReference>
<keyword evidence="3" id="KW-1185">Reference proteome</keyword>
<evidence type="ECO:0000256" key="1">
    <source>
        <dbReference type="SAM" id="MobiDB-lite"/>
    </source>
</evidence>
<sequence>MLKVALSAAPMAVPAPMAAPRLIHHRGKPMMLRRRSPSPRYRSPEALNTRQSQTLNCLYLDAAAPGPGTDPGIVATLMARYTNRAPERDRAVERAQSSTASSPLMSVAPEPLVVGCSEDVIIMGDNLTAEGAEEGNCETNKNDSQQLIIPRGPVQQSIEDRIFTPTVSAVFSTVRRRRSAIPVRKCSLWSRPSLRHRSSGSEPSTVVSVRSALAVLSMSQHWSPAMAPVKKPKKTVRERSPTSGCIGQTAPSTVGTRVGAKSNSGETQWAPMPKELSLEKQGEAAPPPAVQPSSSSTAKQWSAPRKQINFCEVPQI</sequence>
<proteinExistence type="predicted"/>